<dbReference type="OrthoDB" id="9810654at2"/>
<evidence type="ECO:0000313" key="8">
    <source>
        <dbReference type="Proteomes" id="UP000198558"/>
    </source>
</evidence>
<reference evidence="8" key="1">
    <citation type="submission" date="2016-10" db="EMBL/GenBank/DDBJ databases">
        <authorList>
            <person name="Varghese N."/>
            <person name="Submissions S."/>
        </authorList>
    </citation>
    <scope>NUCLEOTIDE SEQUENCE [LARGE SCALE GENOMIC DNA]</scope>
    <source>
        <strain evidence="8">DSM 1551</strain>
    </source>
</reference>
<evidence type="ECO:0000256" key="4">
    <source>
        <dbReference type="ARBA" id="ARBA00022989"/>
    </source>
</evidence>
<organism evidence="7 8">
    <name type="scientific">Thomasclavelia cocleata</name>
    <dbReference type="NCBI Taxonomy" id="69824"/>
    <lineage>
        <taxon>Bacteria</taxon>
        <taxon>Bacillati</taxon>
        <taxon>Bacillota</taxon>
        <taxon>Erysipelotrichia</taxon>
        <taxon>Erysipelotrichales</taxon>
        <taxon>Coprobacillaceae</taxon>
        <taxon>Thomasclavelia</taxon>
    </lineage>
</organism>
<feature type="transmembrane region" description="Helical" evidence="6">
    <location>
        <begin position="40"/>
        <end position="60"/>
    </location>
</feature>
<protein>
    <recommendedName>
        <fullName evidence="6">Phosphatidylglycerol lysyltransferase</fullName>
        <ecNumber evidence="6">2.3.2.3</ecNumber>
    </recommendedName>
    <alternativeName>
        <fullName evidence="6">Lysylphosphatidylglycerol synthase</fullName>
    </alternativeName>
</protein>
<keyword evidence="4 6" id="KW-1133">Transmembrane helix</keyword>
<feature type="transmembrane region" description="Helical" evidence="6">
    <location>
        <begin position="156"/>
        <end position="176"/>
    </location>
</feature>
<comment type="catalytic activity">
    <reaction evidence="6">
        <text>L-lysyl-tRNA(Lys) + a 1,2-diacyl-sn-glycero-3-phospho-(1'-sn-glycerol) = a 1,2-diacyl-sn-glycero-3-phospho-1'-(3'-O-L-lysyl)-sn-glycerol + tRNA(Lys)</text>
        <dbReference type="Rhea" id="RHEA:10668"/>
        <dbReference type="Rhea" id="RHEA-COMP:9696"/>
        <dbReference type="Rhea" id="RHEA-COMP:9697"/>
        <dbReference type="ChEBI" id="CHEBI:64716"/>
        <dbReference type="ChEBI" id="CHEBI:75792"/>
        <dbReference type="ChEBI" id="CHEBI:78442"/>
        <dbReference type="ChEBI" id="CHEBI:78529"/>
        <dbReference type="EC" id="2.3.2.3"/>
    </reaction>
</comment>
<evidence type="ECO:0000256" key="2">
    <source>
        <dbReference type="ARBA" id="ARBA00022475"/>
    </source>
</evidence>
<dbReference type="GO" id="GO:0050071">
    <property type="term" value="F:phosphatidylglycerol lysyltransferase activity"/>
    <property type="evidence" value="ECO:0007669"/>
    <property type="project" value="UniProtKB-EC"/>
</dbReference>
<dbReference type="InterPro" id="IPR022791">
    <property type="entry name" value="L-PG_synthase/AglD"/>
</dbReference>
<name>A0A1I0DZ20_9FIRM</name>
<evidence type="ECO:0000256" key="5">
    <source>
        <dbReference type="ARBA" id="ARBA00023136"/>
    </source>
</evidence>
<evidence type="ECO:0000256" key="1">
    <source>
        <dbReference type="ARBA" id="ARBA00004651"/>
    </source>
</evidence>
<accession>A0A1I0DZ20</accession>
<feature type="transmembrane region" description="Helical" evidence="6">
    <location>
        <begin position="120"/>
        <end position="144"/>
    </location>
</feature>
<feature type="transmembrane region" description="Helical" evidence="6">
    <location>
        <begin position="237"/>
        <end position="257"/>
    </location>
</feature>
<dbReference type="NCBIfam" id="TIGR00374">
    <property type="entry name" value="flippase-like domain"/>
    <property type="match status" value="1"/>
</dbReference>
<dbReference type="Proteomes" id="UP000198558">
    <property type="component" value="Unassembled WGS sequence"/>
</dbReference>
<dbReference type="GeneID" id="78288086"/>
<gene>
    <name evidence="6" type="primary">mprF</name>
    <name evidence="7" type="ORF">SAMN04489758_10884</name>
</gene>
<feature type="transmembrane region" description="Helical" evidence="6">
    <location>
        <begin position="9"/>
        <end position="28"/>
    </location>
</feature>
<keyword evidence="6" id="KW-0046">Antibiotic resistance</keyword>
<keyword evidence="6" id="KW-0443">Lipid metabolism</keyword>
<dbReference type="GO" id="GO:0046677">
    <property type="term" value="P:response to antibiotic"/>
    <property type="evidence" value="ECO:0007669"/>
    <property type="project" value="UniProtKB-KW"/>
</dbReference>
<dbReference type="GO" id="GO:0005886">
    <property type="term" value="C:plasma membrane"/>
    <property type="evidence" value="ECO:0007669"/>
    <property type="project" value="UniProtKB-SubCell"/>
</dbReference>
<comment type="similarity">
    <text evidence="6">Belongs to the LPG synthase family.</text>
</comment>
<dbReference type="GO" id="GO:0006629">
    <property type="term" value="P:lipid metabolic process"/>
    <property type="evidence" value="ECO:0007669"/>
    <property type="project" value="UniProtKB-KW"/>
</dbReference>
<comment type="function">
    <text evidence="6">Catalyzes the transfer of a lysyl group from L-lysyl-tRNA(Lys) to membrane-bound phosphatidylglycerol (PG), which produces lysylphosphatidylglycerol (LPG), a major component of the bacterial membrane with a positive net charge. LPG synthesis contributes to bacterial virulence as it is involved in the resistance mechanism against cationic antimicrobial peptides (CAMP) produces by the host's immune system (defensins, cathelicidins) and by the competing microorganisms.</text>
</comment>
<dbReference type="AlphaFoldDB" id="A0A1I0DZ20"/>
<dbReference type="EMBL" id="FOIN01000008">
    <property type="protein sequence ID" value="SET37849.1"/>
    <property type="molecule type" value="Genomic_DNA"/>
</dbReference>
<feature type="transmembrane region" description="Helical" evidence="6">
    <location>
        <begin position="269"/>
        <end position="288"/>
    </location>
</feature>
<evidence type="ECO:0000256" key="6">
    <source>
        <dbReference type="RuleBase" id="RU363042"/>
    </source>
</evidence>
<keyword evidence="3 6" id="KW-0812">Transmembrane</keyword>
<comment type="subcellular location">
    <subcellularLocation>
        <location evidence="1 6">Cell membrane</location>
        <topology evidence="1 6">Multi-pass membrane protein</topology>
    </subcellularLocation>
</comment>
<dbReference type="PANTHER" id="PTHR37693">
    <property type="entry name" value="PHOSPHATIDYLGLYCEROL LYSYLTRANSFERASE"/>
    <property type="match status" value="1"/>
</dbReference>
<keyword evidence="5 6" id="KW-0472">Membrane</keyword>
<evidence type="ECO:0000256" key="3">
    <source>
        <dbReference type="ARBA" id="ARBA00022692"/>
    </source>
</evidence>
<dbReference type="PANTHER" id="PTHR37693:SF1">
    <property type="entry name" value="INTEGRAL MEMBRANE PROTEIN"/>
    <property type="match status" value="1"/>
</dbReference>
<sequence length="342" mass="38676">MDKKSNKKYFLNILLILTLGAIVIYLTMKDELQASLKALMSASPIWIIFSFVLMGVYFLLDGMNLYTFGRLYKKDYNYKHGFTNAISGTFFNGITPFSSGGQFAQVYIFNRQGITPTNSASILLMAFIVYQSVLVLFTAVIMIFRYQVYSAVYSGFFSLAIVGFLINFFVIAGLFLGAKSKWLQNFICNNIIRFLSRIHIIKNYKDTTIKISRSLENFRNELGILQRNKTVLIKSSIINLFKLIIMYSIPFFAAKALHMDVTISQLPDFIGICSFVYMITAFVPIPGASGGSEGVYFMLFSPILGTIGTPTTMLIWRFITYYLGLIVGGLVFTVNKEINRSE</sequence>
<keyword evidence="6" id="KW-0808">Transferase</keyword>
<evidence type="ECO:0000313" key="7">
    <source>
        <dbReference type="EMBL" id="SET37849.1"/>
    </source>
</evidence>
<feature type="transmembrane region" description="Helical" evidence="6">
    <location>
        <begin position="319"/>
        <end position="335"/>
    </location>
</feature>
<proteinExistence type="inferred from homology"/>
<dbReference type="RefSeq" id="WP_092353242.1">
    <property type="nucleotide sequence ID" value="NZ_FOIN01000008.1"/>
</dbReference>
<dbReference type="EC" id="2.3.2.3" evidence="6"/>
<keyword evidence="8" id="KW-1185">Reference proteome</keyword>
<dbReference type="Pfam" id="PF03706">
    <property type="entry name" value="LPG_synthase_TM"/>
    <property type="match status" value="1"/>
</dbReference>
<keyword evidence="2" id="KW-1003">Cell membrane</keyword>